<proteinExistence type="predicted"/>
<evidence type="ECO:0000313" key="6">
    <source>
        <dbReference type="EMBL" id="TWW10574.1"/>
    </source>
</evidence>
<dbReference type="Pfam" id="PF10755">
    <property type="entry name" value="DUF2585"/>
    <property type="match status" value="1"/>
</dbReference>
<accession>A0A5C6MC62</accession>
<keyword evidence="3 5" id="KW-1133">Transmembrane helix</keyword>
<dbReference type="EMBL" id="SRHE01000085">
    <property type="protein sequence ID" value="TWW10574.1"/>
    <property type="molecule type" value="Genomic_DNA"/>
</dbReference>
<keyword evidence="2 5" id="KW-0812">Transmembrane</keyword>
<feature type="transmembrane region" description="Helical" evidence="5">
    <location>
        <begin position="59"/>
        <end position="76"/>
    </location>
</feature>
<dbReference type="GO" id="GO:0005886">
    <property type="term" value="C:plasma membrane"/>
    <property type="evidence" value="ECO:0007669"/>
    <property type="project" value="InterPro"/>
</dbReference>
<name>A0A5C6MC62_9PLAN</name>
<reference evidence="6 7" key="2">
    <citation type="submission" date="2019-08" db="EMBL/GenBank/DDBJ databases">
        <authorList>
            <person name="Henke P."/>
        </authorList>
    </citation>
    <scope>NUCLEOTIDE SEQUENCE [LARGE SCALE GENOMIC DNA]</scope>
    <source>
        <strain evidence="6">Phe10_nw2017</strain>
    </source>
</reference>
<sequence length="190" mass="21013">MKTETASFRLVVCTLMVILQMLALRAAGQPWFCRCGSGAVWSGNVVSSHNSQHLLDPYALTHVLHGVALAGLLWLLRGCCTPAWRFALASLLEAAWEILENSPIVIERFRTATISRDYYGDSVINSIGDLGACMAGFLLAERLGLKRSLLLFAIVELLLLFWIRDCLTLNVVMLLSPVEAIRDWQATGLH</sequence>
<gene>
    <name evidence="6" type="ORF">E3A20_06440</name>
</gene>
<evidence type="ECO:0000313" key="7">
    <source>
        <dbReference type="Proteomes" id="UP000321083"/>
    </source>
</evidence>
<evidence type="ECO:0000256" key="4">
    <source>
        <dbReference type="ARBA" id="ARBA00023136"/>
    </source>
</evidence>
<protein>
    <submittedName>
        <fullName evidence="6">UPF0314 protein</fullName>
    </submittedName>
</protein>
<reference evidence="6 7" key="1">
    <citation type="submission" date="2019-08" db="EMBL/GenBank/DDBJ databases">
        <title>100 year-old enigma solved: identification of Planctomyces bekefii, the type genus and species of the phylum Planctomycetes.</title>
        <authorList>
            <person name="Svetlana D.N."/>
            <person name="Overmann J."/>
        </authorList>
    </citation>
    <scope>NUCLEOTIDE SEQUENCE [LARGE SCALE GENOMIC DNA]</scope>
    <source>
        <strain evidence="6">Phe10_nw2017</strain>
    </source>
</reference>
<keyword evidence="7" id="KW-1185">Reference proteome</keyword>
<keyword evidence="4 5" id="KW-0472">Membrane</keyword>
<dbReference type="AlphaFoldDB" id="A0A5C6MC62"/>
<keyword evidence="1" id="KW-1003">Cell membrane</keyword>
<evidence type="ECO:0000256" key="1">
    <source>
        <dbReference type="ARBA" id="ARBA00022475"/>
    </source>
</evidence>
<evidence type="ECO:0000256" key="5">
    <source>
        <dbReference type="SAM" id="Phobius"/>
    </source>
</evidence>
<evidence type="ECO:0000256" key="3">
    <source>
        <dbReference type="ARBA" id="ARBA00022989"/>
    </source>
</evidence>
<comment type="caution">
    <text evidence="6">The sequence shown here is derived from an EMBL/GenBank/DDBJ whole genome shotgun (WGS) entry which is preliminary data.</text>
</comment>
<dbReference type="Proteomes" id="UP000321083">
    <property type="component" value="Unassembled WGS sequence"/>
</dbReference>
<evidence type="ECO:0000256" key="2">
    <source>
        <dbReference type="ARBA" id="ARBA00022692"/>
    </source>
</evidence>
<dbReference type="InterPro" id="IPR019691">
    <property type="entry name" value="DUF2585"/>
</dbReference>
<organism evidence="6 7">
    <name type="scientific">Planctomyces bekefii</name>
    <dbReference type="NCBI Taxonomy" id="1653850"/>
    <lineage>
        <taxon>Bacteria</taxon>
        <taxon>Pseudomonadati</taxon>
        <taxon>Planctomycetota</taxon>
        <taxon>Planctomycetia</taxon>
        <taxon>Planctomycetales</taxon>
        <taxon>Planctomycetaceae</taxon>
        <taxon>Planctomyces</taxon>
    </lineage>
</organism>